<dbReference type="Proteomes" id="UP000694562">
    <property type="component" value="Unplaced"/>
</dbReference>
<evidence type="ECO:0000313" key="3">
    <source>
        <dbReference type="Ensembl" id="ENSFTIP00000004191.1"/>
    </source>
</evidence>
<keyword evidence="1" id="KW-0343">GTPase activation</keyword>
<proteinExistence type="predicted"/>
<dbReference type="OMA" id="WADYSAR"/>
<keyword evidence="4" id="KW-1185">Reference proteome</keyword>
<dbReference type="SUPFAM" id="SSF47923">
    <property type="entry name" value="Ypt/Rab-GAP domain of gyp1p"/>
    <property type="match status" value="1"/>
</dbReference>
<dbReference type="GO" id="GO:0005776">
    <property type="term" value="C:autophagosome"/>
    <property type="evidence" value="ECO:0007669"/>
    <property type="project" value="TreeGrafter"/>
</dbReference>
<accession>A0A8C4U420</accession>
<dbReference type="PANTHER" id="PTHR22957:SF333">
    <property type="entry name" value="TBC1 DOMAIN FAMILY MEMBER 25"/>
    <property type="match status" value="1"/>
</dbReference>
<dbReference type="Gene3D" id="1.10.472.80">
    <property type="entry name" value="Ypt/Rab-GAP domain of gyp1p, domain 3"/>
    <property type="match status" value="1"/>
</dbReference>
<dbReference type="GO" id="GO:0005096">
    <property type="term" value="F:GTPase activator activity"/>
    <property type="evidence" value="ECO:0007669"/>
    <property type="project" value="UniProtKB-KW"/>
</dbReference>
<evidence type="ECO:0000256" key="1">
    <source>
        <dbReference type="ARBA" id="ARBA00022468"/>
    </source>
</evidence>
<protein>
    <recommendedName>
        <fullName evidence="2">Rab-GAP TBC domain-containing protein</fullName>
    </recommendedName>
</protein>
<dbReference type="Gene3D" id="1.10.8.270">
    <property type="entry name" value="putative rabgap domain of human tbc1 domain family member 14 like domains"/>
    <property type="match status" value="1"/>
</dbReference>
<name>A0A8C4U420_FALTI</name>
<dbReference type="Ensembl" id="ENSFTIT00000004381.1">
    <property type="protein sequence ID" value="ENSFTIP00000004191.1"/>
    <property type="gene ID" value="ENSFTIG00000002895.1"/>
</dbReference>
<reference evidence="3" key="1">
    <citation type="submission" date="2025-08" db="UniProtKB">
        <authorList>
            <consortium name="Ensembl"/>
        </authorList>
    </citation>
    <scope>IDENTIFICATION</scope>
</reference>
<dbReference type="AlphaFoldDB" id="A0A8C4U420"/>
<dbReference type="SMART" id="SM00164">
    <property type="entry name" value="TBC"/>
    <property type="match status" value="1"/>
</dbReference>
<reference evidence="3" key="2">
    <citation type="submission" date="2025-09" db="UniProtKB">
        <authorList>
            <consortium name="Ensembl"/>
        </authorList>
    </citation>
    <scope>IDENTIFICATION</scope>
</reference>
<dbReference type="InterPro" id="IPR000195">
    <property type="entry name" value="Rab-GAP-TBC_dom"/>
</dbReference>
<dbReference type="PROSITE" id="PS50086">
    <property type="entry name" value="TBC_RABGAP"/>
    <property type="match status" value="1"/>
</dbReference>
<dbReference type="GO" id="GO:1901096">
    <property type="term" value="P:regulation of autophagosome maturation"/>
    <property type="evidence" value="ECO:0007669"/>
    <property type="project" value="TreeGrafter"/>
</dbReference>
<evidence type="ECO:0000259" key="2">
    <source>
        <dbReference type="PROSITE" id="PS50086"/>
    </source>
</evidence>
<dbReference type="InterPro" id="IPR035969">
    <property type="entry name" value="Rab-GAP_TBC_sf"/>
</dbReference>
<dbReference type="Pfam" id="PF00566">
    <property type="entry name" value="RabGAP-TBC"/>
    <property type="match status" value="1"/>
</dbReference>
<dbReference type="OrthoDB" id="10264062at2759"/>
<evidence type="ECO:0000313" key="4">
    <source>
        <dbReference type="Proteomes" id="UP000694562"/>
    </source>
</evidence>
<feature type="domain" description="Rab-GAP TBC" evidence="2">
    <location>
        <begin position="1"/>
        <end position="170"/>
    </location>
</feature>
<dbReference type="PANTHER" id="PTHR22957">
    <property type="entry name" value="TBC1 DOMAIN FAMILY MEMBER GTPASE-ACTIVATING PROTEIN"/>
    <property type="match status" value="1"/>
</dbReference>
<sequence>MLNVFPPGLSGQERLSHLRGKSREYDVVRTDRAHPYFGGPEDSNPHLGSLRDLLITFALAHPKISYCQGMSDVAAPLLAVLDDEAQTFLCFSSLMRRLAPRFHPDGRGLSRIFTHLRLLLRRIDPQFWNFLAARGAHDLLFCYRWLLLELKREFAFDDALRVEVGGGRVG</sequence>
<organism evidence="3 4">
    <name type="scientific">Falco tinnunculus</name>
    <name type="common">Common kestrel</name>
    <dbReference type="NCBI Taxonomy" id="100819"/>
    <lineage>
        <taxon>Eukaryota</taxon>
        <taxon>Metazoa</taxon>
        <taxon>Chordata</taxon>
        <taxon>Craniata</taxon>
        <taxon>Vertebrata</taxon>
        <taxon>Euteleostomi</taxon>
        <taxon>Archelosauria</taxon>
        <taxon>Archosauria</taxon>
        <taxon>Dinosauria</taxon>
        <taxon>Saurischia</taxon>
        <taxon>Theropoda</taxon>
        <taxon>Coelurosauria</taxon>
        <taxon>Aves</taxon>
        <taxon>Neognathae</taxon>
        <taxon>Neoaves</taxon>
        <taxon>Telluraves</taxon>
        <taxon>Australaves</taxon>
        <taxon>Falconiformes</taxon>
        <taxon>Falconidae</taxon>
        <taxon>Falco</taxon>
    </lineage>
</organism>